<protein>
    <submittedName>
        <fullName evidence="2">F-box/LRR-repeat protein 20, related, related</fullName>
    </submittedName>
</protein>
<keyword evidence="3" id="KW-1185">Reference proteome</keyword>
<dbReference type="EMBL" id="HG683857">
    <property type="protein sequence ID" value="CDJ32112.1"/>
    <property type="molecule type" value="Genomic_DNA"/>
</dbReference>
<dbReference type="GeneID" id="25381750"/>
<feature type="region of interest" description="Disordered" evidence="1">
    <location>
        <begin position="547"/>
        <end position="575"/>
    </location>
</feature>
<dbReference type="OrthoDB" id="423607at2759"/>
<evidence type="ECO:0000313" key="2">
    <source>
        <dbReference type="EMBL" id="CDJ32112.1"/>
    </source>
</evidence>
<sequence>MGGPPSSPEGAPLSPTPRSHQTPSVSPGAPKAIHAVAAAAACSCEPSTSYQGPPEGPPGGPHENPEEQTQGGAPEGPPNEYPGGPQEGAPEAIRGGAPEGPPGGPLLAVEERSSQGDRKRKYPYNSCDEGAPEGPPEGAPEGPPEGAPEGPLEGSAEGPLDTTNPQEAPAVEPPSGAGGPPSAAGGPPVAAGGPPVAAGGPPVGGRGPPRRGAFHEAACTALKNVTSIGDTARVLLTDEQLRVLLKRCTNLKTLELDGFLLTPKGLRALQGAPLEGLALAGIETKDDAFLEALKDCCKGLRSFGFVCYGGEKFTEGALKGLGSSLEKLHTAQIEAKRQQVADVLVDAVVAAAAPTLTSLTVGGVTEGCALRIAQRVGSKLHTFGYTRLNLGGAPVNDSLLSMCAVRMGALTTLRLADALTPKDLQGAPGGPHHNHGFVVLWSATAAASLSGGSRTAQASPRGLLCCGLQQQPLVSAEGLARLRPLLGKLKVLSLSRSCGLPFAVLSDIDCMVLARSLSSSLQELELNGLHGVSDAFLHEALDACGSGASAEAPGGPPVPWGPPAQEEKRCEAAAC</sequence>
<proteinExistence type="predicted"/>
<dbReference type="Proteomes" id="UP000030744">
    <property type="component" value="Unassembled WGS sequence"/>
</dbReference>
<dbReference type="RefSeq" id="XP_013354677.1">
    <property type="nucleotide sequence ID" value="XM_013499223.1"/>
</dbReference>
<feature type="compositionally biased region" description="Polar residues" evidence="1">
    <location>
        <begin position="16"/>
        <end position="25"/>
    </location>
</feature>
<dbReference type="AlphaFoldDB" id="U6K7C2"/>
<feature type="compositionally biased region" description="Basic and acidic residues" evidence="1">
    <location>
        <begin position="565"/>
        <end position="575"/>
    </location>
</feature>
<reference evidence="2" key="2">
    <citation type="submission" date="2013-10" db="EMBL/GenBank/DDBJ databases">
        <authorList>
            <person name="Aslett M."/>
        </authorList>
    </citation>
    <scope>NUCLEOTIDE SEQUENCE [LARGE SCALE GENOMIC DNA]</scope>
    <source>
        <strain evidence="2">Houghton</strain>
    </source>
</reference>
<feature type="region of interest" description="Disordered" evidence="1">
    <location>
        <begin position="1"/>
        <end position="212"/>
    </location>
</feature>
<dbReference type="VEuPathDB" id="ToxoDB:EMH_0072490"/>
<reference evidence="2" key="1">
    <citation type="submission" date="2013-10" db="EMBL/GenBank/DDBJ databases">
        <title>Genomic analysis of the causative agents of coccidiosis in chickens.</title>
        <authorList>
            <person name="Reid A.J."/>
            <person name="Blake D."/>
            <person name="Billington K."/>
            <person name="Browne H."/>
            <person name="Dunn M."/>
            <person name="Hung S."/>
            <person name="Kawahara F."/>
            <person name="Miranda-Saavedra D."/>
            <person name="Mourier T."/>
            <person name="Nagra H."/>
            <person name="Otto T.D."/>
            <person name="Rawlings N."/>
            <person name="Sanchez A."/>
            <person name="Sanders M."/>
            <person name="Subramaniam C."/>
            <person name="Tay Y."/>
            <person name="Dear P."/>
            <person name="Doerig C."/>
            <person name="Gruber A."/>
            <person name="Parkinson J."/>
            <person name="Shirley M."/>
            <person name="Wan K.L."/>
            <person name="Berriman M."/>
            <person name="Tomley F."/>
            <person name="Pain A."/>
        </authorList>
    </citation>
    <scope>NUCLEOTIDE SEQUENCE [LARGE SCALE GENOMIC DNA]</scope>
    <source>
        <strain evidence="2">Houghton</strain>
    </source>
</reference>
<accession>U6K7C2</accession>
<feature type="compositionally biased region" description="Low complexity" evidence="1">
    <location>
        <begin position="147"/>
        <end position="159"/>
    </location>
</feature>
<organism evidence="2 3">
    <name type="scientific">Eimeria mitis</name>
    <dbReference type="NCBI Taxonomy" id="44415"/>
    <lineage>
        <taxon>Eukaryota</taxon>
        <taxon>Sar</taxon>
        <taxon>Alveolata</taxon>
        <taxon>Apicomplexa</taxon>
        <taxon>Conoidasida</taxon>
        <taxon>Coccidia</taxon>
        <taxon>Eucoccidiorida</taxon>
        <taxon>Eimeriorina</taxon>
        <taxon>Eimeriidae</taxon>
        <taxon>Eimeria</taxon>
    </lineage>
</organism>
<gene>
    <name evidence="2" type="ORF">EMH_0072490</name>
</gene>
<name>U6K7C2_9EIME</name>
<dbReference type="InterPro" id="IPR032675">
    <property type="entry name" value="LRR_dom_sf"/>
</dbReference>
<evidence type="ECO:0000256" key="1">
    <source>
        <dbReference type="SAM" id="MobiDB-lite"/>
    </source>
</evidence>
<feature type="compositionally biased region" description="Pro residues" evidence="1">
    <location>
        <begin position="133"/>
        <end position="146"/>
    </location>
</feature>
<feature type="compositionally biased region" description="Low complexity" evidence="1">
    <location>
        <begin position="29"/>
        <end position="41"/>
    </location>
</feature>
<feature type="compositionally biased region" description="Low complexity" evidence="1">
    <location>
        <begin position="167"/>
        <end position="200"/>
    </location>
</feature>
<feature type="compositionally biased region" description="Low complexity" evidence="1">
    <location>
        <begin position="81"/>
        <end position="96"/>
    </location>
</feature>
<evidence type="ECO:0000313" key="3">
    <source>
        <dbReference type="Proteomes" id="UP000030744"/>
    </source>
</evidence>
<dbReference type="SUPFAM" id="SSF52047">
    <property type="entry name" value="RNI-like"/>
    <property type="match status" value="1"/>
</dbReference>
<dbReference type="Gene3D" id="3.80.10.10">
    <property type="entry name" value="Ribonuclease Inhibitor"/>
    <property type="match status" value="1"/>
</dbReference>